<keyword evidence="3" id="KW-1185">Reference proteome</keyword>
<feature type="region of interest" description="Disordered" evidence="1">
    <location>
        <begin position="67"/>
        <end position="105"/>
    </location>
</feature>
<keyword evidence="2" id="KW-0812">Transmembrane</keyword>
<protein>
    <submittedName>
        <fullName evidence="2">Conserved transmembrane transport domain protein</fullName>
    </submittedName>
</protein>
<keyword evidence="2" id="KW-0472">Membrane</keyword>
<sequence>MRTMMMGSRTVADAAQAEALVVIRPDTRAVGLLEFHQIDAAREAGRAAARAALPQIIPLLRSGRPVRPPAAPLTAAPARSAPMRGGRPDVVPVDRAPKRYPGYRE</sequence>
<evidence type="ECO:0000313" key="2">
    <source>
        <dbReference type="EMBL" id="EUA87688.1"/>
    </source>
</evidence>
<reference evidence="2 3" key="1">
    <citation type="submission" date="2014-01" db="EMBL/GenBank/DDBJ databases">
        <authorList>
            <person name="Dobos K."/>
            <person name="Lenaerts A."/>
            <person name="Ordway D."/>
            <person name="DeGroote M.A."/>
            <person name="Parker T."/>
            <person name="Sizemore C."/>
            <person name="Tallon L.J."/>
            <person name="Sadzewicz L.K."/>
            <person name="Sengamalay N."/>
            <person name="Fraser C.M."/>
            <person name="Hine E."/>
            <person name="Shefchek K.A."/>
            <person name="Das S.P."/>
            <person name="Tettelin H."/>
        </authorList>
    </citation>
    <scope>NUCLEOTIDE SEQUENCE [LARGE SCALE GENOMIC DNA]</scope>
    <source>
        <strain evidence="2 3">Harvey</strain>
    </source>
</reference>
<name>A0ABP3A8N8_MYCUL</name>
<organism evidence="2 3">
    <name type="scientific">Mycobacterium ulcerans str. Harvey</name>
    <dbReference type="NCBI Taxonomy" id="1299332"/>
    <lineage>
        <taxon>Bacteria</taxon>
        <taxon>Bacillati</taxon>
        <taxon>Actinomycetota</taxon>
        <taxon>Actinomycetes</taxon>
        <taxon>Mycobacteriales</taxon>
        <taxon>Mycobacteriaceae</taxon>
        <taxon>Mycobacterium</taxon>
        <taxon>Mycobacterium ulcerans group</taxon>
    </lineage>
</organism>
<evidence type="ECO:0000313" key="3">
    <source>
        <dbReference type="Proteomes" id="UP000020681"/>
    </source>
</evidence>
<dbReference type="EMBL" id="JAOL01000156">
    <property type="protein sequence ID" value="EUA87688.1"/>
    <property type="molecule type" value="Genomic_DNA"/>
</dbReference>
<accession>A0ABP3A8N8</accession>
<comment type="caution">
    <text evidence="2">The sequence shown here is derived from an EMBL/GenBank/DDBJ whole genome shotgun (WGS) entry which is preliminary data.</text>
</comment>
<feature type="compositionally biased region" description="Low complexity" evidence="1">
    <location>
        <begin position="72"/>
        <end position="82"/>
    </location>
</feature>
<proteinExistence type="predicted"/>
<evidence type="ECO:0000256" key="1">
    <source>
        <dbReference type="SAM" id="MobiDB-lite"/>
    </source>
</evidence>
<dbReference type="Proteomes" id="UP000020681">
    <property type="component" value="Unassembled WGS sequence"/>
</dbReference>
<gene>
    <name evidence="2" type="ORF">I551_5795</name>
</gene>